<dbReference type="GO" id="GO:0030288">
    <property type="term" value="C:outer membrane-bounded periplasmic space"/>
    <property type="evidence" value="ECO:0007669"/>
    <property type="project" value="TreeGrafter"/>
</dbReference>
<feature type="compositionally biased region" description="Polar residues" evidence="2">
    <location>
        <begin position="60"/>
        <end position="73"/>
    </location>
</feature>
<dbReference type="PANTHER" id="PTHR30404:SF0">
    <property type="entry name" value="N-ACETYLMURAMOYL-L-ALANINE AMIDASE AMIC"/>
    <property type="match status" value="1"/>
</dbReference>
<dbReference type="InterPro" id="IPR002508">
    <property type="entry name" value="MurNAc-LAA_cat"/>
</dbReference>
<feature type="chain" id="PRO_5039039080" evidence="3">
    <location>
        <begin position="24"/>
        <end position="309"/>
    </location>
</feature>
<evidence type="ECO:0000256" key="2">
    <source>
        <dbReference type="SAM" id="MobiDB-lite"/>
    </source>
</evidence>
<organism evidence="5 6">
    <name type="scientific">Ruminiclostridium sufflavum DSM 19573</name>
    <dbReference type="NCBI Taxonomy" id="1121337"/>
    <lineage>
        <taxon>Bacteria</taxon>
        <taxon>Bacillati</taxon>
        <taxon>Bacillota</taxon>
        <taxon>Clostridia</taxon>
        <taxon>Eubacteriales</taxon>
        <taxon>Oscillospiraceae</taxon>
        <taxon>Ruminiclostridium</taxon>
    </lineage>
</organism>
<dbReference type="GO" id="GO:0008745">
    <property type="term" value="F:N-acetylmuramoyl-L-alanine amidase activity"/>
    <property type="evidence" value="ECO:0007669"/>
    <property type="project" value="InterPro"/>
</dbReference>
<keyword evidence="6" id="KW-1185">Reference proteome</keyword>
<dbReference type="Gene3D" id="3.40.630.40">
    <property type="entry name" value="Zn-dependent exopeptidases"/>
    <property type="match status" value="1"/>
</dbReference>
<gene>
    <name evidence="5" type="ORF">LY28_03124</name>
</gene>
<protein>
    <submittedName>
        <fullName evidence="5">N-acetylmuramoyl-L-alanine amidase</fullName>
    </submittedName>
</protein>
<evidence type="ECO:0000259" key="4">
    <source>
        <dbReference type="SMART" id="SM00646"/>
    </source>
</evidence>
<dbReference type="CDD" id="cd02696">
    <property type="entry name" value="MurNAc-LAA"/>
    <property type="match status" value="1"/>
</dbReference>
<feature type="domain" description="MurNAc-LAA" evidence="4">
    <location>
        <begin position="175"/>
        <end position="294"/>
    </location>
</feature>
<evidence type="ECO:0000256" key="1">
    <source>
        <dbReference type="ARBA" id="ARBA00022801"/>
    </source>
</evidence>
<dbReference type="InterPro" id="IPR050695">
    <property type="entry name" value="N-acetylmuramoyl_amidase_3"/>
</dbReference>
<dbReference type="PANTHER" id="PTHR30404">
    <property type="entry name" value="N-ACETYLMURAMOYL-L-ALANINE AMIDASE"/>
    <property type="match status" value="1"/>
</dbReference>
<evidence type="ECO:0000256" key="3">
    <source>
        <dbReference type="SAM" id="SignalP"/>
    </source>
</evidence>
<reference evidence="5 6" key="1">
    <citation type="submission" date="2018-06" db="EMBL/GenBank/DDBJ databases">
        <title>Genomic Encyclopedia of Type Strains, Phase I: the one thousand microbial genomes (KMG-I) project.</title>
        <authorList>
            <person name="Kyrpides N."/>
        </authorList>
    </citation>
    <scope>NUCLEOTIDE SEQUENCE [LARGE SCALE GENOMIC DNA]</scope>
    <source>
        <strain evidence="5 6">DSM 19573</strain>
    </source>
</reference>
<evidence type="ECO:0000313" key="6">
    <source>
        <dbReference type="Proteomes" id="UP000248132"/>
    </source>
</evidence>
<accession>A0A318XK77</accession>
<dbReference type="Pfam" id="PF01520">
    <property type="entry name" value="Amidase_3"/>
    <property type="match status" value="1"/>
</dbReference>
<feature type="signal peptide" evidence="3">
    <location>
        <begin position="1"/>
        <end position="23"/>
    </location>
</feature>
<evidence type="ECO:0000313" key="5">
    <source>
        <dbReference type="EMBL" id="PYG85827.1"/>
    </source>
</evidence>
<keyword evidence="1" id="KW-0378">Hydrolase</keyword>
<dbReference type="GO" id="GO:0009253">
    <property type="term" value="P:peptidoglycan catabolic process"/>
    <property type="evidence" value="ECO:0007669"/>
    <property type="project" value="InterPro"/>
</dbReference>
<comment type="caution">
    <text evidence="5">The sequence shown here is derived from an EMBL/GenBank/DDBJ whole genome shotgun (WGS) entry which is preliminary data.</text>
</comment>
<dbReference type="SUPFAM" id="SSF53187">
    <property type="entry name" value="Zn-dependent exopeptidases"/>
    <property type="match status" value="1"/>
</dbReference>
<feature type="region of interest" description="Disordered" evidence="2">
    <location>
        <begin position="33"/>
        <end position="84"/>
    </location>
</feature>
<keyword evidence="3" id="KW-0732">Signal</keyword>
<proteinExistence type="predicted"/>
<dbReference type="SMART" id="SM00646">
    <property type="entry name" value="Ami_3"/>
    <property type="match status" value="1"/>
</dbReference>
<dbReference type="EMBL" id="QKMR01000022">
    <property type="protein sequence ID" value="PYG85827.1"/>
    <property type="molecule type" value="Genomic_DNA"/>
</dbReference>
<name>A0A318XK77_9FIRM</name>
<dbReference type="RefSeq" id="WP_242981352.1">
    <property type="nucleotide sequence ID" value="NZ_QKMR01000022.1"/>
</dbReference>
<dbReference type="AlphaFoldDB" id="A0A318XK77"/>
<sequence>MKKYKKKLLILSMLFLAIGLVCTACTLQSQRLTSEADGNEEASQPASVRREPLSPEASLKPSQVSSEANISQPSVSSKAVKKEEKQPLDGLTVCIDAGHGRNSNAADKKEPVAPGSDIMKAAFASGTSGVSTKISEASLNLIVSKKLKKVLTDKGADIIMIREDERCDLTNVDRAKLWNSSGADLAIRIHANGINDSKVSGVLMMVPGNKYIKDRDMLDKSALIGQCVLSGVLKYTKAKSRGTVKSNDITGFNWSEIPVALLEMGFMTNPEEDKLLNTEEYQNKIVSGIAEGLEKYKSSIIAEASANDN</sequence>
<dbReference type="Proteomes" id="UP000248132">
    <property type="component" value="Unassembled WGS sequence"/>
</dbReference>